<comment type="function">
    <text evidence="12">Catalyzes the acylation of glycosyl-4,4'-diaponeurosporenoate, i.e. the esterification of glucose at the C6'' position with the carboxyl group of the C(15) fatty acid 12-methyltetradecanoic acid, to yield staphyloxanthin. This is the last step in the biosynthesis of this orange pigment, present in most staphylococci strains.</text>
</comment>
<reference evidence="14" key="1">
    <citation type="journal article" date="2014" name="Int. J. Syst. Evol. Microbiol.">
        <title>Complete genome sequence of Corynebacterium casei LMG S-19264T (=DSM 44701T), isolated from a smear-ripened cheese.</title>
        <authorList>
            <consortium name="US DOE Joint Genome Institute (JGI-PGF)"/>
            <person name="Walter F."/>
            <person name="Albersmeier A."/>
            <person name="Kalinowski J."/>
            <person name="Ruckert C."/>
        </authorList>
    </citation>
    <scope>NUCLEOTIDE SEQUENCE</scope>
    <source>
        <strain evidence="14">CGMCC 1.12751</strain>
    </source>
</reference>
<comment type="similarity">
    <text evidence="10">Belongs to the acyltransferase CrtO family.</text>
</comment>
<name>A0A917GEK7_9FLAO</name>
<comment type="caution">
    <text evidence="14">The sequence shown here is derived from an EMBL/GenBank/DDBJ whole genome shotgun (WGS) entry which is preliminary data.</text>
</comment>
<comment type="subcellular location">
    <subcellularLocation>
        <location evidence="1">Cell membrane</location>
        <topology evidence="1">Single-pass membrane protein</topology>
    </subcellularLocation>
</comment>
<evidence type="ECO:0000256" key="11">
    <source>
        <dbReference type="ARBA" id="ARBA00023667"/>
    </source>
</evidence>
<evidence type="ECO:0000256" key="2">
    <source>
        <dbReference type="ARBA" id="ARBA00022475"/>
    </source>
</evidence>
<comment type="pathway">
    <text evidence="9">Carotenoid biosynthesis; staphyloxanthin biosynthesis; staphyloxanthin from farnesyl diphosphate: step 5/5.</text>
</comment>
<evidence type="ECO:0000256" key="3">
    <source>
        <dbReference type="ARBA" id="ARBA00022679"/>
    </source>
</evidence>
<evidence type="ECO:0000256" key="8">
    <source>
        <dbReference type="ARBA" id="ARBA00023315"/>
    </source>
</evidence>
<evidence type="ECO:0000256" key="1">
    <source>
        <dbReference type="ARBA" id="ARBA00004162"/>
    </source>
</evidence>
<feature type="transmembrane region" description="Helical" evidence="13">
    <location>
        <begin position="127"/>
        <end position="145"/>
    </location>
</feature>
<evidence type="ECO:0000256" key="13">
    <source>
        <dbReference type="SAM" id="Phobius"/>
    </source>
</evidence>
<dbReference type="GO" id="GO:0016746">
    <property type="term" value="F:acyltransferase activity"/>
    <property type="evidence" value="ECO:0007669"/>
    <property type="project" value="UniProtKB-KW"/>
</dbReference>
<evidence type="ECO:0000256" key="12">
    <source>
        <dbReference type="ARBA" id="ARBA00025324"/>
    </source>
</evidence>
<keyword evidence="2" id="KW-1003">Cell membrane</keyword>
<keyword evidence="15" id="KW-1185">Reference proteome</keyword>
<evidence type="ECO:0000256" key="5">
    <source>
        <dbReference type="ARBA" id="ARBA00022729"/>
    </source>
</evidence>
<dbReference type="EMBL" id="BMFQ01000001">
    <property type="protein sequence ID" value="GGG41530.1"/>
    <property type="molecule type" value="Genomic_DNA"/>
</dbReference>
<accession>A0A917GEK7</accession>
<keyword evidence="5" id="KW-0732">Signal</keyword>
<organism evidence="14 15">
    <name type="scientific">Bizionia arctica</name>
    <dbReference type="NCBI Taxonomy" id="1495645"/>
    <lineage>
        <taxon>Bacteria</taxon>
        <taxon>Pseudomonadati</taxon>
        <taxon>Bacteroidota</taxon>
        <taxon>Flavobacteriia</taxon>
        <taxon>Flavobacteriales</taxon>
        <taxon>Flavobacteriaceae</taxon>
        <taxon>Bizionia</taxon>
    </lineage>
</organism>
<keyword evidence="4 13" id="KW-0812">Transmembrane</keyword>
<keyword evidence="6 13" id="KW-1133">Transmembrane helix</keyword>
<evidence type="ECO:0000256" key="6">
    <source>
        <dbReference type="ARBA" id="ARBA00022989"/>
    </source>
</evidence>
<gene>
    <name evidence="14" type="ORF">GCM10010976_11410</name>
</gene>
<keyword evidence="7 13" id="KW-0472">Membrane</keyword>
<dbReference type="Pfam" id="PF18927">
    <property type="entry name" value="CrtO"/>
    <property type="match status" value="1"/>
</dbReference>
<keyword evidence="3" id="KW-0808">Transferase</keyword>
<dbReference type="Proteomes" id="UP000625976">
    <property type="component" value="Unassembled WGS sequence"/>
</dbReference>
<dbReference type="InterPro" id="IPR044021">
    <property type="entry name" value="CrtO"/>
</dbReference>
<evidence type="ECO:0000313" key="14">
    <source>
        <dbReference type="EMBL" id="GGG41530.1"/>
    </source>
</evidence>
<dbReference type="AlphaFoldDB" id="A0A917GEK7"/>
<evidence type="ECO:0000256" key="7">
    <source>
        <dbReference type="ARBA" id="ARBA00023136"/>
    </source>
</evidence>
<feature type="transmembrane region" description="Helical" evidence="13">
    <location>
        <begin position="36"/>
        <end position="58"/>
    </location>
</feature>
<proteinExistence type="inferred from homology"/>
<evidence type="ECO:0000256" key="9">
    <source>
        <dbReference type="ARBA" id="ARBA00023588"/>
    </source>
</evidence>
<dbReference type="RefSeq" id="WP_188462696.1">
    <property type="nucleotide sequence ID" value="NZ_BMFQ01000001.1"/>
</dbReference>
<reference evidence="14" key="2">
    <citation type="submission" date="2020-09" db="EMBL/GenBank/DDBJ databases">
        <authorList>
            <person name="Sun Q."/>
            <person name="Zhou Y."/>
        </authorList>
    </citation>
    <scope>NUCLEOTIDE SEQUENCE</scope>
    <source>
        <strain evidence="14">CGMCC 1.12751</strain>
    </source>
</reference>
<evidence type="ECO:0000256" key="10">
    <source>
        <dbReference type="ARBA" id="ARBA00023603"/>
    </source>
</evidence>
<keyword evidence="8" id="KW-0012">Acyltransferase</keyword>
<evidence type="ECO:0000313" key="15">
    <source>
        <dbReference type="Proteomes" id="UP000625976"/>
    </source>
</evidence>
<sequence>MVKKFILLVASLFLLWQSISLLNYIIHIELKTWLSIGLVAFLVNLFITGVFAFLGFALPTQNLIPSSYYKVTNTKKLKKVFALMKVDYFRDFLLATFWRNKNQRKRYFDGTLEGIKTLDIQSKKSEFGHLIPFVIITAVCIYFIILGLIKLAILTLLINILGNLYPIILQRHHRMRIQILRKRMHA</sequence>
<evidence type="ECO:0000256" key="4">
    <source>
        <dbReference type="ARBA" id="ARBA00022692"/>
    </source>
</evidence>
<protein>
    <recommendedName>
        <fullName evidence="11">Glycosyl-4,4'-diaponeurosporenoate acyltransferase</fullName>
    </recommendedName>
</protein>
<dbReference type="GO" id="GO:0005886">
    <property type="term" value="C:plasma membrane"/>
    <property type="evidence" value="ECO:0007669"/>
    <property type="project" value="UniProtKB-SubCell"/>
</dbReference>
<feature type="transmembrane region" description="Helical" evidence="13">
    <location>
        <begin position="151"/>
        <end position="169"/>
    </location>
</feature>